<gene>
    <name evidence="2" type="ORF">H4W81_001892</name>
</gene>
<protein>
    <submittedName>
        <fullName evidence="2">Membrane protein YfcA</fullName>
    </submittedName>
</protein>
<evidence type="ECO:0000313" key="3">
    <source>
        <dbReference type="Proteomes" id="UP000661607"/>
    </source>
</evidence>
<dbReference type="PROSITE" id="PS51257">
    <property type="entry name" value="PROKAR_LIPOPROTEIN"/>
    <property type="match status" value="1"/>
</dbReference>
<keyword evidence="1" id="KW-1133">Transmembrane helix</keyword>
<keyword evidence="1" id="KW-0812">Transmembrane</keyword>
<sequence>MAAEGKVLWLLGLGMAACNLTGARLGVHFALKRGSRFIRVVLLCVVIALVVKLAYDQFA</sequence>
<organism evidence="2 3">
    <name type="scientific">Nonomuraea africana</name>
    <dbReference type="NCBI Taxonomy" id="46171"/>
    <lineage>
        <taxon>Bacteria</taxon>
        <taxon>Bacillati</taxon>
        <taxon>Actinomycetota</taxon>
        <taxon>Actinomycetes</taxon>
        <taxon>Streptosporangiales</taxon>
        <taxon>Streptosporangiaceae</taxon>
        <taxon>Nonomuraea</taxon>
    </lineage>
</organism>
<feature type="transmembrane region" description="Helical" evidence="1">
    <location>
        <begin position="37"/>
        <end position="55"/>
    </location>
</feature>
<dbReference type="EMBL" id="JADBEF010000001">
    <property type="protein sequence ID" value="MBE1559113.1"/>
    <property type="molecule type" value="Genomic_DNA"/>
</dbReference>
<keyword evidence="1" id="KW-0472">Membrane</keyword>
<evidence type="ECO:0000313" key="2">
    <source>
        <dbReference type="EMBL" id="MBE1559113.1"/>
    </source>
</evidence>
<dbReference type="RefSeq" id="WP_192774433.1">
    <property type="nucleotide sequence ID" value="NZ_JADBEF010000001.1"/>
</dbReference>
<dbReference type="Proteomes" id="UP000661607">
    <property type="component" value="Unassembled WGS sequence"/>
</dbReference>
<feature type="transmembrane region" description="Helical" evidence="1">
    <location>
        <begin position="6"/>
        <end position="25"/>
    </location>
</feature>
<name>A0ABR9KAS0_9ACTN</name>
<proteinExistence type="predicted"/>
<keyword evidence="3" id="KW-1185">Reference proteome</keyword>
<accession>A0ABR9KAS0</accession>
<reference evidence="2 3" key="1">
    <citation type="submission" date="2020-10" db="EMBL/GenBank/DDBJ databases">
        <title>Sequencing the genomes of 1000 actinobacteria strains.</title>
        <authorList>
            <person name="Klenk H.-P."/>
        </authorList>
    </citation>
    <scope>NUCLEOTIDE SEQUENCE [LARGE SCALE GENOMIC DNA]</scope>
    <source>
        <strain evidence="2 3">DSM 43748</strain>
    </source>
</reference>
<comment type="caution">
    <text evidence="2">The sequence shown here is derived from an EMBL/GenBank/DDBJ whole genome shotgun (WGS) entry which is preliminary data.</text>
</comment>
<evidence type="ECO:0000256" key="1">
    <source>
        <dbReference type="SAM" id="Phobius"/>
    </source>
</evidence>